<gene>
    <name evidence="2" type="ORF">HanXRQr2_Chr15g0717831</name>
</gene>
<feature type="compositionally biased region" description="Basic and acidic residues" evidence="1">
    <location>
        <begin position="1"/>
        <end position="16"/>
    </location>
</feature>
<reference evidence="2" key="2">
    <citation type="submission" date="2020-06" db="EMBL/GenBank/DDBJ databases">
        <title>Helianthus annuus Genome sequencing and assembly Release 2.</title>
        <authorList>
            <person name="Gouzy J."/>
            <person name="Langlade N."/>
            <person name="Munos S."/>
        </authorList>
    </citation>
    <scope>NUCLEOTIDE SEQUENCE</scope>
    <source>
        <tissue evidence="2">Leaves</tissue>
    </source>
</reference>
<evidence type="ECO:0000313" key="2">
    <source>
        <dbReference type="EMBL" id="KAF5766648.1"/>
    </source>
</evidence>
<dbReference type="EMBL" id="MNCJ02000330">
    <property type="protein sequence ID" value="KAF5766648.1"/>
    <property type="molecule type" value="Genomic_DNA"/>
</dbReference>
<name>A0A9K3H5B3_HELAN</name>
<dbReference type="AlphaFoldDB" id="A0A9K3H5B3"/>
<keyword evidence="3" id="KW-1185">Reference proteome</keyword>
<reference evidence="2" key="1">
    <citation type="journal article" date="2017" name="Nature">
        <title>The sunflower genome provides insights into oil metabolism, flowering and Asterid evolution.</title>
        <authorList>
            <person name="Badouin H."/>
            <person name="Gouzy J."/>
            <person name="Grassa C.J."/>
            <person name="Murat F."/>
            <person name="Staton S.E."/>
            <person name="Cottret L."/>
            <person name="Lelandais-Briere C."/>
            <person name="Owens G.L."/>
            <person name="Carrere S."/>
            <person name="Mayjonade B."/>
            <person name="Legrand L."/>
            <person name="Gill N."/>
            <person name="Kane N.C."/>
            <person name="Bowers J.E."/>
            <person name="Hubner S."/>
            <person name="Bellec A."/>
            <person name="Berard A."/>
            <person name="Berges H."/>
            <person name="Blanchet N."/>
            <person name="Boniface M.C."/>
            <person name="Brunel D."/>
            <person name="Catrice O."/>
            <person name="Chaidir N."/>
            <person name="Claudel C."/>
            <person name="Donnadieu C."/>
            <person name="Faraut T."/>
            <person name="Fievet G."/>
            <person name="Helmstetter N."/>
            <person name="King M."/>
            <person name="Knapp S.J."/>
            <person name="Lai Z."/>
            <person name="Le Paslier M.C."/>
            <person name="Lippi Y."/>
            <person name="Lorenzon L."/>
            <person name="Mandel J.R."/>
            <person name="Marage G."/>
            <person name="Marchand G."/>
            <person name="Marquand E."/>
            <person name="Bret-Mestries E."/>
            <person name="Morien E."/>
            <person name="Nambeesan S."/>
            <person name="Nguyen T."/>
            <person name="Pegot-Espagnet P."/>
            <person name="Pouilly N."/>
            <person name="Raftis F."/>
            <person name="Sallet E."/>
            <person name="Schiex T."/>
            <person name="Thomas J."/>
            <person name="Vandecasteele C."/>
            <person name="Vares D."/>
            <person name="Vear F."/>
            <person name="Vautrin S."/>
            <person name="Crespi M."/>
            <person name="Mangin B."/>
            <person name="Burke J.M."/>
            <person name="Salse J."/>
            <person name="Munos S."/>
            <person name="Vincourt P."/>
            <person name="Rieseberg L.H."/>
            <person name="Langlade N.B."/>
        </authorList>
    </citation>
    <scope>NUCLEOTIDE SEQUENCE</scope>
    <source>
        <tissue evidence="2">Leaves</tissue>
    </source>
</reference>
<proteinExistence type="predicted"/>
<dbReference type="Proteomes" id="UP000215914">
    <property type="component" value="Unassembled WGS sequence"/>
</dbReference>
<protein>
    <submittedName>
        <fullName evidence="2">Uncharacterized protein</fullName>
    </submittedName>
</protein>
<sequence>MITHSNEHNKNNDTPRQRTTYYTNTSEVDSEFTAAAGDSAASVLEAMGAELRYKSEAHLQPQNLETETRVSETEKLNKLQIYIHINRSNSRN</sequence>
<accession>A0A9K3H5B3</accession>
<evidence type="ECO:0000313" key="3">
    <source>
        <dbReference type="Proteomes" id="UP000215914"/>
    </source>
</evidence>
<organism evidence="2 3">
    <name type="scientific">Helianthus annuus</name>
    <name type="common">Common sunflower</name>
    <dbReference type="NCBI Taxonomy" id="4232"/>
    <lineage>
        <taxon>Eukaryota</taxon>
        <taxon>Viridiplantae</taxon>
        <taxon>Streptophyta</taxon>
        <taxon>Embryophyta</taxon>
        <taxon>Tracheophyta</taxon>
        <taxon>Spermatophyta</taxon>
        <taxon>Magnoliopsida</taxon>
        <taxon>eudicotyledons</taxon>
        <taxon>Gunneridae</taxon>
        <taxon>Pentapetalae</taxon>
        <taxon>asterids</taxon>
        <taxon>campanulids</taxon>
        <taxon>Asterales</taxon>
        <taxon>Asteraceae</taxon>
        <taxon>Asteroideae</taxon>
        <taxon>Heliantheae alliance</taxon>
        <taxon>Heliantheae</taxon>
        <taxon>Helianthus</taxon>
    </lineage>
</organism>
<feature type="region of interest" description="Disordered" evidence="1">
    <location>
        <begin position="1"/>
        <end position="25"/>
    </location>
</feature>
<comment type="caution">
    <text evidence="2">The sequence shown here is derived from an EMBL/GenBank/DDBJ whole genome shotgun (WGS) entry which is preliminary data.</text>
</comment>
<dbReference type="Gramene" id="mRNA:HanXRQr2_Chr15g0717831">
    <property type="protein sequence ID" value="CDS:HanXRQr2_Chr15g0717831.1"/>
    <property type="gene ID" value="HanXRQr2_Chr15g0717831"/>
</dbReference>
<evidence type="ECO:0000256" key="1">
    <source>
        <dbReference type="SAM" id="MobiDB-lite"/>
    </source>
</evidence>